<keyword evidence="3" id="KW-0238">DNA-binding</keyword>
<dbReference type="PROSITE" id="PS50048">
    <property type="entry name" value="ZN2_CY6_FUNGAL_2"/>
    <property type="match status" value="1"/>
</dbReference>
<evidence type="ECO:0000256" key="2">
    <source>
        <dbReference type="ARBA" id="ARBA00022723"/>
    </source>
</evidence>
<dbReference type="Pfam" id="PF00172">
    <property type="entry name" value="Zn_clus"/>
    <property type="match status" value="1"/>
</dbReference>
<dbReference type="GO" id="GO:0003677">
    <property type="term" value="F:DNA binding"/>
    <property type="evidence" value="ECO:0007669"/>
    <property type="project" value="UniProtKB-KW"/>
</dbReference>
<dbReference type="PANTHER" id="PTHR46910:SF3">
    <property type="entry name" value="HALOTOLERANCE PROTEIN 9-RELATED"/>
    <property type="match status" value="1"/>
</dbReference>
<dbReference type="PANTHER" id="PTHR46910">
    <property type="entry name" value="TRANSCRIPTION FACTOR PDR1"/>
    <property type="match status" value="1"/>
</dbReference>
<dbReference type="Pfam" id="PF04082">
    <property type="entry name" value="Fungal_trans"/>
    <property type="match status" value="1"/>
</dbReference>
<dbReference type="Proteomes" id="UP001209540">
    <property type="component" value="Unassembled WGS sequence"/>
</dbReference>
<dbReference type="InterPro" id="IPR001138">
    <property type="entry name" value="Zn2Cys6_DnaBD"/>
</dbReference>
<dbReference type="CDD" id="cd12148">
    <property type="entry name" value="fungal_TF_MHR"/>
    <property type="match status" value="1"/>
</dbReference>
<organism evidence="7 8">
    <name type="scientific">Phascolomyces articulosus</name>
    <dbReference type="NCBI Taxonomy" id="60185"/>
    <lineage>
        <taxon>Eukaryota</taxon>
        <taxon>Fungi</taxon>
        <taxon>Fungi incertae sedis</taxon>
        <taxon>Mucoromycota</taxon>
        <taxon>Mucoromycotina</taxon>
        <taxon>Mucoromycetes</taxon>
        <taxon>Mucorales</taxon>
        <taxon>Lichtheimiaceae</taxon>
        <taxon>Phascolomyces</taxon>
    </lineage>
</organism>
<dbReference type="CDD" id="cd00067">
    <property type="entry name" value="GAL4"/>
    <property type="match status" value="1"/>
</dbReference>
<keyword evidence="5" id="KW-0175">Coiled coil</keyword>
<dbReference type="SUPFAM" id="SSF57701">
    <property type="entry name" value="Zn2/Cys6 DNA-binding domain"/>
    <property type="match status" value="1"/>
</dbReference>
<dbReference type="AlphaFoldDB" id="A0AAD5KIV9"/>
<evidence type="ECO:0000256" key="3">
    <source>
        <dbReference type="ARBA" id="ARBA00023125"/>
    </source>
</evidence>
<evidence type="ECO:0000256" key="1">
    <source>
        <dbReference type="ARBA" id="ARBA00004123"/>
    </source>
</evidence>
<dbReference type="PROSITE" id="PS00463">
    <property type="entry name" value="ZN2_CY6_FUNGAL_1"/>
    <property type="match status" value="1"/>
</dbReference>
<evidence type="ECO:0000313" key="7">
    <source>
        <dbReference type="EMBL" id="KAI9272983.1"/>
    </source>
</evidence>
<keyword evidence="2" id="KW-0479">Metal-binding</keyword>
<name>A0AAD5KIV9_9FUNG</name>
<feature type="coiled-coil region" evidence="5">
    <location>
        <begin position="87"/>
        <end position="114"/>
    </location>
</feature>
<dbReference type="SMART" id="SM00906">
    <property type="entry name" value="Fungal_trans"/>
    <property type="match status" value="1"/>
</dbReference>
<gene>
    <name evidence="7" type="ORF">BDA99DRAFT_533812</name>
</gene>
<reference evidence="7" key="2">
    <citation type="submission" date="2023-02" db="EMBL/GenBank/DDBJ databases">
        <authorList>
            <consortium name="DOE Joint Genome Institute"/>
            <person name="Mondo S.J."/>
            <person name="Chang Y."/>
            <person name="Wang Y."/>
            <person name="Ahrendt S."/>
            <person name="Andreopoulos W."/>
            <person name="Barry K."/>
            <person name="Beard J."/>
            <person name="Benny G.L."/>
            <person name="Blankenship S."/>
            <person name="Bonito G."/>
            <person name="Cuomo C."/>
            <person name="Desiro A."/>
            <person name="Gervers K.A."/>
            <person name="Hundley H."/>
            <person name="Kuo A."/>
            <person name="LaButti K."/>
            <person name="Lang B.F."/>
            <person name="Lipzen A."/>
            <person name="O'Donnell K."/>
            <person name="Pangilinan J."/>
            <person name="Reynolds N."/>
            <person name="Sandor L."/>
            <person name="Smith M.W."/>
            <person name="Tsang A."/>
            <person name="Grigoriev I.V."/>
            <person name="Stajich J.E."/>
            <person name="Spatafora J.W."/>
        </authorList>
    </citation>
    <scope>NUCLEOTIDE SEQUENCE</scope>
    <source>
        <strain evidence="7">RSA 2281</strain>
    </source>
</reference>
<dbReference type="InterPro" id="IPR036864">
    <property type="entry name" value="Zn2-C6_fun-type_DNA-bd_sf"/>
</dbReference>
<dbReference type="Gene3D" id="4.10.240.10">
    <property type="entry name" value="Zn(2)-C6 fungal-type DNA-binding domain"/>
    <property type="match status" value="1"/>
</dbReference>
<evidence type="ECO:0000259" key="6">
    <source>
        <dbReference type="PROSITE" id="PS50048"/>
    </source>
</evidence>
<comment type="caution">
    <text evidence="7">The sequence shown here is derived from an EMBL/GenBank/DDBJ whole genome shotgun (WGS) entry which is preliminary data.</text>
</comment>
<accession>A0AAD5KIV9</accession>
<keyword evidence="4" id="KW-0539">Nucleus</keyword>
<keyword evidence="8" id="KW-1185">Reference proteome</keyword>
<comment type="subcellular location">
    <subcellularLocation>
        <location evidence="1">Nucleus</location>
    </subcellularLocation>
</comment>
<dbReference type="EMBL" id="JAIXMP010000005">
    <property type="protein sequence ID" value="KAI9272983.1"/>
    <property type="molecule type" value="Genomic_DNA"/>
</dbReference>
<protein>
    <submittedName>
        <fullName evidence="7">Fungal-specific transcription factor domain-containing protein</fullName>
    </submittedName>
</protein>
<evidence type="ECO:0000256" key="4">
    <source>
        <dbReference type="ARBA" id="ARBA00023242"/>
    </source>
</evidence>
<dbReference type="InterPro" id="IPR050987">
    <property type="entry name" value="AtrR-like"/>
</dbReference>
<evidence type="ECO:0000313" key="8">
    <source>
        <dbReference type="Proteomes" id="UP001209540"/>
    </source>
</evidence>
<dbReference type="GO" id="GO:0008270">
    <property type="term" value="F:zinc ion binding"/>
    <property type="evidence" value="ECO:0007669"/>
    <property type="project" value="InterPro"/>
</dbReference>
<sequence length="660" mass="75492">MEQLTKKHQPSLPKQFTTKFKVDRDFAAKKSNIKLDGNRRSCDYCRKRKVRCELVLNNQCSQCRKAGIECKFQIKARKVGPPKKQNLESLQKQVQMLEQLLQEEQRKNSLLLAAAATPTETLDDAFSTTSSADRSAVQEIGLIDHQDDISSPIPSSISQRKYRRTMELIEDIPELTPELTDRLVNEYFQFIHLNSAFVDRRGFLLQYYYEYPHPVNEHLFYALCAIGSQYLPRVNYDALVRRVGRRLREKAMTIMNIAYKKSCITTIQVLIMISILTPHSDNDDGLSTNWLILGAAIRMAQDLGIHTDSNPDNLSESEIQVRRRIAYTLYVLDKISAASTGRPFTLKDEEFDVPLPLPYEVDPTDPHSVEACANGQPIPKLLQDVERDIREKRPIYSGNFESLRLGQMIGYVLSSFYNPKMTASPRIDIEDLDTRLMTWQLNPQACFTAKDGKTYVRILYDSVLLLRYQSQVLAIQKMNNIDMKQMDILNICNSAAVRIIERFEAHHIWGCPFLRDCMIAQAAAFFLQSCNSDDDTVRFQARRNLARCANLYKGDDIANRTKNAIALYELSSQLLQDEESKMAMQRSLGVMGSSESCSSSSDQELSPMVEHRQLFGPYEENLSAKLLQQERLSISPSTMEPNIDQSMQGFVLHQHSFDVL</sequence>
<feature type="domain" description="Zn(2)-C6 fungal-type" evidence="6">
    <location>
        <begin position="41"/>
        <end position="72"/>
    </location>
</feature>
<evidence type="ECO:0000256" key="5">
    <source>
        <dbReference type="SAM" id="Coils"/>
    </source>
</evidence>
<dbReference type="GO" id="GO:0006351">
    <property type="term" value="P:DNA-templated transcription"/>
    <property type="evidence" value="ECO:0007669"/>
    <property type="project" value="InterPro"/>
</dbReference>
<dbReference type="InterPro" id="IPR007219">
    <property type="entry name" value="XnlR_reg_dom"/>
</dbReference>
<dbReference type="SMART" id="SM00066">
    <property type="entry name" value="GAL4"/>
    <property type="match status" value="1"/>
</dbReference>
<proteinExistence type="predicted"/>
<dbReference type="GO" id="GO:0005634">
    <property type="term" value="C:nucleus"/>
    <property type="evidence" value="ECO:0007669"/>
    <property type="project" value="UniProtKB-SubCell"/>
</dbReference>
<dbReference type="GO" id="GO:0000981">
    <property type="term" value="F:DNA-binding transcription factor activity, RNA polymerase II-specific"/>
    <property type="evidence" value="ECO:0007669"/>
    <property type="project" value="InterPro"/>
</dbReference>
<reference evidence="7" key="1">
    <citation type="journal article" date="2022" name="IScience">
        <title>Evolution of zygomycete secretomes and the origins of terrestrial fungal ecologies.</title>
        <authorList>
            <person name="Chang Y."/>
            <person name="Wang Y."/>
            <person name="Mondo S."/>
            <person name="Ahrendt S."/>
            <person name="Andreopoulos W."/>
            <person name="Barry K."/>
            <person name="Beard J."/>
            <person name="Benny G.L."/>
            <person name="Blankenship S."/>
            <person name="Bonito G."/>
            <person name="Cuomo C."/>
            <person name="Desiro A."/>
            <person name="Gervers K.A."/>
            <person name="Hundley H."/>
            <person name="Kuo A."/>
            <person name="LaButti K."/>
            <person name="Lang B.F."/>
            <person name="Lipzen A."/>
            <person name="O'Donnell K."/>
            <person name="Pangilinan J."/>
            <person name="Reynolds N."/>
            <person name="Sandor L."/>
            <person name="Smith M.E."/>
            <person name="Tsang A."/>
            <person name="Grigoriev I.V."/>
            <person name="Stajich J.E."/>
            <person name="Spatafora J.W."/>
        </authorList>
    </citation>
    <scope>NUCLEOTIDE SEQUENCE</scope>
    <source>
        <strain evidence="7">RSA 2281</strain>
    </source>
</reference>